<dbReference type="Pfam" id="PF02283">
    <property type="entry name" value="CobU"/>
    <property type="match status" value="1"/>
</dbReference>
<dbReference type="NCBIfam" id="NF004469">
    <property type="entry name" value="PRK05800.1"/>
    <property type="match status" value="1"/>
</dbReference>
<comment type="catalytic activity">
    <reaction evidence="3">
        <text>adenosylcob(III)inamide + GTP = adenosylcob(III)inamide phosphate + GDP + H(+)</text>
        <dbReference type="Rhea" id="RHEA:15765"/>
        <dbReference type="ChEBI" id="CHEBI:2480"/>
        <dbReference type="ChEBI" id="CHEBI:15378"/>
        <dbReference type="ChEBI" id="CHEBI:37565"/>
        <dbReference type="ChEBI" id="CHEBI:58189"/>
        <dbReference type="ChEBI" id="CHEBI:58502"/>
        <dbReference type="EC" id="2.7.1.156"/>
    </reaction>
</comment>
<comment type="similarity">
    <text evidence="7">Belongs to the CobU/CobP family.</text>
</comment>
<dbReference type="PANTHER" id="PTHR34848:SF1">
    <property type="entry name" value="BIFUNCTIONAL ADENOSYLCOBALAMIN BIOSYNTHESIS PROTEIN COBU"/>
    <property type="match status" value="1"/>
</dbReference>
<dbReference type="EMBL" id="FSQZ01000001">
    <property type="protein sequence ID" value="SIN67998.1"/>
    <property type="molecule type" value="Genomic_DNA"/>
</dbReference>
<evidence type="ECO:0000256" key="15">
    <source>
        <dbReference type="ARBA" id="ARBA00023134"/>
    </source>
</evidence>
<dbReference type="SUPFAM" id="SSF52540">
    <property type="entry name" value="P-loop containing nucleoside triphosphate hydrolases"/>
    <property type="match status" value="1"/>
</dbReference>
<reference evidence="18 19" key="1">
    <citation type="submission" date="2016-11" db="EMBL/GenBank/DDBJ databases">
        <authorList>
            <person name="Varghese N."/>
            <person name="Submissions S."/>
        </authorList>
    </citation>
    <scope>NUCLEOTIDE SEQUENCE [LARGE SCALE GENOMIC DNA]</scope>
    <source>
        <strain evidence="18 19">DSM 20664</strain>
    </source>
</reference>
<dbReference type="Gene3D" id="3.40.50.300">
    <property type="entry name" value="P-loop containing nucleotide triphosphate hydrolases"/>
    <property type="match status" value="1"/>
</dbReference>
<evidence type="ECO:0000256" key="2">
    <source>
        <dbReference type="ARBA" id="ARBA00000711"/>
    </source>
</evidence>
<evidence type="ECO:0000313" key="18">
    <source>
        <dbReference type="EMBL" id="SIN67998.1"/>
    </source>
</evidence>
<evidence type="ECO:0000256" key="12">
    <source>
        <dbReference type="ARBA" id="ARBA00022741"/>
    </source>
</evidence>
<evidence type="ECO:0000256" key="8">
    <source>
        <dbReference type="ARBA" id="ARBA00012016"/>
    </source>
</evidence>
<evidence type="ECO:0000256" key="7">
    <source>
        <dbReference type="ARBA" id="ARBA00007490"/>
    </source>
</evidence>
<dbReference type="Proteomes" id="UP000185093">
    <property type="component" value="Unassembled WGS sequence"/>
</dbReference>
<keyword evidence="15" id="KW-0342">GTP-binding</keyword>
<keyword evidence="10" id="KW-0169">Cobalamin biosynthesis</keyword>
<evidence type="ECO:0000256" key="13">
    <source>
        <dbReference type="ARBA" id="ARBA00022777"/>
    </source>
</evidence>
<accession>A0ABY1JD87</accession>
<organism evidence="18 19">
    <name type="scientific">Acetomicrobium flavidum</name>
    <dbReference type="NCBI Taxonomy" id="49896"/>
    <lineage>
        <taxon>Bacteria</taxon>
        <taxon>Thermotogati</taxon>
        <taxon>Synergistota</taxon>
        <taxon>Synergistia</taxon>
        <taxon>Synergistales</taxon>
        <taxon>Acetomicrobiaceae</taxon>
        <taxon>Acetomicrobium</taxon>
    </lineage>
</organism>
<name>A0ABY1JD87_9BACT</name>
<evidence type="ECO:0000256" key="10">
    <source>
        <dbReference type="ARBA" id="ARBA00022573"/>
    </source>
</evidence>
<comment type="pathway">
    <text evidence="5">Cofactor biosynthesis; adenosylcobalamin biosynthesis; adenosylcobalamin from cob(II)yrinate a,c-diamide: step 6/7.</text>
</comment>
<dbReference type="EC" id="2.7.1.156" evidence="8"/>
<comment type="function">
    <text evidence="4">Catalyzes ATP-dependent phosphorylation of adenosylcobinamide and addition of GMP to adenosylcobinamide phosphate.</text>
</comment>
<evidence type="ECO:0000256" key="9">
    <source>
        <dbReference type="ARBA" id="ARBA00012523"/>
    </source>
</evidence>
<keyword evidence="12" id="KW-0547">Nucleotide-binding</keyword>
<evidence type="ECO:0000256" key="1">
    <source>
        <dbReference type="ARBA" id="ARBA00000312"/>
    </source>
</evidence>
<dbReference type="InterPro" id="IPR027417">
    <property type="entry name" value="P-loop_NTPase"/>
</dbReference>
<gene>
    <name evidence="18" type="ORF">SAMN05444368_1122</name>
</gene>
<evidence type="ECO:0000256" key="6">
    <source>
        <dbReference type="ARBA" id="ARBA00005159"/>
    </source>
</evidence>
<sequence length="185" mass="20512">MRLTLVLGGARSGKSSFAKKLMEGYKGPVTFFATARAKDEEMKRRISLHKKERPASWDTWEGNPGDLIEHLNAVKGAALIDCLTTWLSEFMFDRCDMENLSEDDWDEVQGELLSNVEMLCKTKGPELLVVVSNEIGSGVVPASLMGRRFRDLQGRANQITALYADDVVMMIAGLPLWLKGGMPSS</sequence>
<proteinExistence type="inferred from homology"/>
<keyword evidence="13 18" id="KW-0418">Kinase</keyword>
<dbReference type="PANTHER" id="PTHR34848">
    <property type="match status" value="1"/>
</dbReference>
<keyword evidence="18" id="KW-0548">Nucleotidyltransferase</keyword>
<dbReference type="PIRSF" id="PIRSF006135">
    <property type="entry name" value="CobU"/>
    <property type="match status" value="1"/>
</dbReference>
<dbReference type="InterPro" id="IPR003203">
    <property type="entry name" value="CobU/CobP"/>
</dbReference>
<keyword evidence="19" id="KW-1185">Reference proteome</keyword>
<dbReference type="GO" id="GO:0016301">
    <property type="term" value="F:kinase activity"/>
    <property type="evidence" value="ECO:0007669"/>
    <property type="project" value="UniProtKB-KW"/>
</dbReference>
<evidence type="ECO:0000256" key="5">
    <source>
        <dbReference type="ARBA" id="ARBA00004692"/>
    </source>
</evidence>
<keyword evidence="11" id="KW-0808">Transferase</keyword>
<protein>
    <recommendedName>
        <fullName evidence="16">Adenosylcobinamide kinase</fullName>
        <ecNumber evidence="8">2.7.1.156</ecNumber>
        <ecNumber evidence="9">2.7.7.62</ecNumber>
    </recommendedName>
    <alternativeName>
        <fullName evidence="17">Adenosylcobinamide-phosphate guanylyltransferase</fullName>
    </alternativeName>
</protein>
<dbReference type="GO" id="GO:0016779">
    <property type="term" value="F:nucleotidyltransferase activity"/>
    <property type="evidence" value="ECO:0007669"/>
    <property type="project" value="UniProtKB-KW"/>
</dbReference>
<comment type="caution">
    <text evidence="18">The sequence shown here is derived from an EMBL/GenBank/DDBJ whole genome shotgun (WGS) entry which is preliminary data.</text>
</comment>
<dbReference type="EC" id="2.7.7.62" evidence="9"/>
<comment type="catalytic activity">
    <reaction evidence="2">
        <text>adenosylcob(III)inamide phosphate + GTP + H(+) = adenosylcob(III)inamide-GDP + diphosphate</text>
        <dbReference type="Rhea" id="RHEA:22712"/>
        <dbReference type="ChEBI" id="CHEBI:15378"/>
        <dbReference type="ChEBI" id="CHEBI:33019"/>
        <dbReference type="ChEBI" id="CHEBI:37565"/>
        <dbReference type="ChEBI" id="CHEBI:58502"/>
        <dbReference type="ChEBI" id="CHEBI:60487"/>
        <dbReference type="EC" id="2.7.7.62"/>
    </reaction>
</comment>
<evidence type="ECO:0000313" key="19">
    <source>
        <dbReference type="Proteomes" id="UP000185093"/>
    </source>
</evidence>
<evidence type="ECO:0000256" key="17">
    <source>
        <dbReference type="ARBA" id="ARBA00030571"/>
    </source>
</evidence>
<keyword evidence="14" id="KW-0067">ATP-binding</keyword>
<evidence type="ECO:0000256" key="14">
    <source>
        <dbReference type="ARBA" id="ARBA00022840"/>
    </source>
</evidence>
<evidence type="ECO:0000256" key="3">
    <source>
        <dbReference type="ARBA" id="ARBA00001522"/>
    </source>
</evidence>
<comment type="catalytic activity">
    <reaction evidence="1">
        <text>adenosylcob(III)inamide + ATP = adenosylcob(III)inamide phosphate + ADP + H(+)</text>
        <dbReference type="Rhea" id="RHEA:15769"/>
        <dbReference type="ChEBI" id="CHEBI:2480"/>
        <dbReference type="ChEBI" id="CHEBI:15378"/>
        <dbReference type="ChEBI" id="CHEBI:30616"/>
        <dbReference type="ChEBI" id="CHEBI:58502"/>
        <dbReference type="ChEBI" id="CHEBI:456216"/>
        <dbReference type="EC" id="2.7.1.156"/>
    </reaction>
</comment>
<dbReference type="CDD" id="cd00544">
    <property type="entry name" value="CobU"/>
    <property type="match status" value="1"/>
</dbReference>
<dbReference type="RefSeq" id="WP_014807905.1">
    <property type="nucleotide sequence ID" value="NZ_DAORXD010000008.1"/>
</dbReference>
<evidence type="ECO:0000256" key="16">
    <source>
        <dbReference type="ARBA" id="ARBA00029570"/>
    </source>
</evidence>
<comment type="pathway">
    <text evidence="6">Cofactor biosynthesis; adenosylcobalamin biosynthesis; adenosylcobalamin from cob(II)yrinate a,c-diamide: step 5/7.</text>
</comment>
<evidence type="ECO:0000256" key="11">
    <source>
        <dbReference type="ARBA" id="ARBA00022679"/>
    </source>
</evidence>
<evidence type="ECO:0000256" key="4">
    <source>
        <dbReference type="ARBA" id="ARBA00003889"/>
    </source>
</evidence>